<name>A0A1B8HMD7_9GAMM</name>
<sequence length="664" mass="76228">MTGISTAVEACLKIDGLISLNPYSLEVDAELTPLVLWQYIRSNKKQITLFGDDSWYSQGNNLSVTFNGVGSKYKYQLKALTLGMYTQGSGQGMEPLAWSTIRRNIANLKRLAKWLERYGIESFDDLDQQPELRLRNIILDLVQASDLQKHSSFAQSLLTAIYWLKLYSVVKNEQFYDLMNEYFLPFTLLKKERRNKHSVIPVQIMKQVLKASEEHVNAIEKIIDNWHSLQTKLNDGVEYAPKKHLKNSTYVDGLNESESAELDEYYELIKSLRRYTFVLVISYTGMRYSEAMALSDDSAIERNGKYFIKTLLSKTTDETQSLEWVTNEVTYRAVKLLTRVCSVYRERAALLLKYHSDLLPLKRKLNLEFGLSNRTLFGVSPHKKSCEFSLNTKSTKNGFNNINKMFSIRVTEHDIAELERMGCNYQSVSSNHKKFKKPYKVGDFFNFTAHQFRHTFAWFIVANRLGDLDDIKYQYKHLENMMSLVYSQRGYESMEELIGLTESFSEFMISQAMEDMVTAAQDGTLAGKGGQNFIAKLTEILADDLTTGSTPHFKNMEELITFAAKHTNNFRGVSHGYCTKGSECKVRNAADPSHCVWCDSYIATPRHLPHWLVVKKRCESQLAAFEKFPSEIKQRLKVFSTALNDNLEAANIIIDQLTIKVKEA</sequence>
<reference evidence="2 3" key="1">
    <citation type="submission" date="2016-06" db="EMBL/GenBank/DDBJ databases">
        <authorList>
            <person name="Kjaerup R.B."/>
            <person name="Dalgaard T.S."/>
            <person name="Juul-Madsen H.R."/>
        </authorList>
    </citation>
    <scope>NUCLEOTIDE SEQUENCE [LARGE SCALE GENOMIC DNA]</scope>
    <source>
        <strain evidence="2 3">GCSL-Mp3</strain>
    </source>
</reference>
<evidence type="ECO:0000256" key="1">
    <source>
        <dbReference type="ARBA" id="ARBA00023172"/>
    </source>
</evidence>
<keyword evidence="1" id="KW-0233">DNA recombination</keyword>
<dbReference type="InterPro" id="IPR013762">
    <property type="entry name" value="Integrase-like_cat_sf"/>
</dbReference>
<dbReference type="RefSeq" id="WP_067421820.1">
    <property type="nucleotide sequence ID" value="NZ_LZEX01000003.1"/>
</dbReference>
<dbReference type="GO" id="GO:0006310">
    <property type="term" value="P:DNA recombination"/>
    <property type="evidence" value="ECO:0007669"/>
    <property type="project" value="UniProtKB-KW"/>
</dbReference>
<dbReference type="EMBL" id="LZEX01000003">
    <property type="protein sequence ID" value="OBU10576.1"/>
    <property type="molecule type" value="Genomic_DNA"/>
</dbReference>
<protein>
    <recommendedName>
        <fullName evidence="4">Integrase</fullName>
    </recommendedName>
</protein>
<accession>A0A1B8HMD7</accession>
<dbReference type="GO" id="GO:0015074">
    <property type="term" value="P:DNA integration"/>
    <property type="evidence" value="ECO:0007669"/>
    <property type="project" value="InterPro"/>
</dbReference>
<gene>
    <name evidence="2" type="ORF">AYY17_15655</name>
</gene>
<dbReference type="Gene3D" id="1.10.443.10">
    <property type="entry name" value="Intergrase catalytic core"/>
    <property type="match status" value="1"/>
</dbReference>
<organism evidence="2 3">
    <name type="scientific">Morganella psychrotolerans</name>
    <dbReference type="NCBI Taxonomy" id="368603"/>
    <lineage>
        <taxon>Bacteria</taxon>
        <taxon>Pseudomonadati</taxon>
        <taxon>Pseudomonadota</taxon>
        <taxon>Gammaproteobacteria</taxon>
        <taxon>Enterobacterales</taxon>
        <taxon>Morganellaceae</taxon>
        <taxon>Morganella</taxon>
    </lineage>
</organism>
<evidence type="ECO:0008006" key="4">
    <source>
        <dbReference type="Google" id="ProtNLM"/>
    </source>
</evidence>
<evidence type="ECO:0000313" key="3">
    <source>
        <dbReference type="Proteomes" id="UP000092247"/>
    </source>
</evidence>
<dbReference type="SUPFAM" id="SSF56349">
    <property type="entry name" value="DNA breaking-rejoining enzymes"/>
    <property type="match status" value="1"/>
</dbReference>
<dbReference type="GO" id="GO:0003677">
    <property type="term" value="F:DNA binding"/>
    <property type="evidence" value="ECO:0007669"/>
    <property type="project" value="InterPro"/>
</dbReference>
<dbReference type="InterPro" id="IPR011010">
    <property type="entry name" value="DNA_brk_join_enz"/>
</dbReference>
<evidence type="ECO:0000313" key="2">
    <source>
        <dbReference type="EMBL" id="OBU10576.1"/>
    </source>
</evidence>
<comment type="caution">
    <text evidence="2">The sequence shown here is derived from an EMBL/GenBank/DDBJ whole genome shotgun (WGS) entry which is preliminary data.</text>
</comment>
<dbReference type="Proteomes" id="UP000092247">
    <property type="component" value="Unassembled WGS sequence"/>
</dbReference>
<proteinExistence type="predicted"/>
<dbReference type="AlphaFoldDB" id="A0A1B8HMD7"/>